<proteinExistence type="predicted"/>
<feature type="compositionally biased region" description="Low complexity" evidence="4">
    <location>
        <begin position="90"/>
        <end position="109"/>
    </location>
</feature>
<evidence type="ECO:0000256" key="5">
    <source>
        <dbReference type="SAM" id="Phobius"/>
    </source>
</evidence>
<feature type="transmembrane region" description="Helical" evidence="5">
    <location>
        <begin position="159"/>
        <end position="182"/>
    </location>
</feature>
<keyword evidence="5" id="KW-0472">Membrane</keyword>
<keyword evidence="5" id="KW-1133">Transmembrane helix</keyword>
<dbReference type="Gene3D" id="1.20.5.510">
    <property type="entry name" value="Single helix bin"/>
    <property type="match status" value="1"/>
</dbReference>
<evidence type="ECO:0000259" key="6">
    <source>
        <dbReference type="Pfam" id="PF21314"/>
    </source>
</evidence>
<comment type="caution">
    <text evidence="7">The sequence shown here is derived from an EMBL/GenBank/DDBJ whole genome shotgun (WGS) entry which is preliminary data.</text>
</comment>
<evidence type="ECO:0000256" key="2">
    <source>
        <dbReference type="ARBA" id="ARBA00022741"/>
    </source>
</evidence>
<keyword evidence="8" id="KW-1185">Reference proteome</keyword>
<accession>A0AAD7NDZ7</accession>
<dbReference type="InterPro" id="IPR049328">
    <property type="entry name" value="TM_ErbB1"/>
</dbReference>
<feature type="compositionally biased region" description="Low complexity" evidence="4">
    <location>
        <begin position="62"/>
        <end position="74"/>
    </location>
</feature>
<dbReference type="GO" id="GO:0005524">
    <property type="term" value="F:ATP binding"/>
    <property type="evidence" value="ECO:0007669"/>
    <property type="project" value="UniProtKB-KW"/>
</dbReference>
<sequence length="255" mass="26047">MPAFSLSMQPRGLVGQGAVQGGHSQIQPFHFGPVTQFFSTPSPPSPTLAQGNNGINGGTGNGNRNQGNGARPGPAGAGGAGGSPGDDTRTTAPTSSQTTDAGSDTSVSVTTAASGVDEAGTPTTTHLSPSASLIAANTASKYHNGKQKLTATSKPNTGAIAAGVVGGVVLLLLLALGVFLFLRRRRNRIAPSTEFLTVFPPSTPFRQPSFRSAASAYNRSEYSGTPPPMFEKKYTYTPPSLRAGGNNVNYGPPYP</sequence>
<evidence type="ECO:0000256" key="1">
    <source>
        <dbReference type="ARBA" id="ARBA00022553"/>
    </source>
</evidence>
<evidence type="ECO:0000313" key="8">
    <source>
        <dbReference type="Proteomes" id="UP001215280"/>
    </source>
</evidence>
<keyword evidence="2" id="KW-0547">Nucleotide-binding</keyword>
<dbReference type="EMBL" id="JARJLG010000060">
    <property type="protein sequence ID" value="KAJ7756879.1"/>
    <property type="molecule type" value="Genomic_DNA"/>
</dbReference>
<keyword evidence="1" id="KW-0597">Phosphoprotein</keyword>
<name>A0AAD7NDZ7_9AGAR</name>
<protein>
    <recommendedName>
        <fullName evidence="6">Epidermal growth factor receptor-like transmembrane-juxtamembrane segment domain-containing protein</fullName>
    </recommendedName>
</protein>
<evidence type="ECO:0000313" key="7">
    <source>
        <dbReference type="EMBL" id="KAJ7756879.1"/>
    </source>
</evidence>
<dbReference type="NCBIfam" id="TIGR01167">
    <property type="entry name" value="LPXTG_anchor"/>
    <property type="match status" value="1"/>
</dbReference>
<organism evidence="7 8">
    <name type="scientific">Mycena maculata</name>
    <dbReference type="NCBI Taxonomy" id="230809"/>
    <lineage>
        <taxon>Eukaryota</taxon>
        <taxon>Fungi</taxon>
        <taxon>Dikarya</taxon>
        <taxon>Basidiomycota</taxon>
        <taxon>Agaricomycotina</taxon>
        <taxon>Agaricomycetes</taxon>
        <taxon>Agaricomycetidae</taxon>
        <taxon>Agaricales</taxon>
        <taxon>Marasmiineae</taxon>
        <taxon>Mycenaceae</taxon>
        <taxon>Mycena</taxon>
    </lineage>
</organism>
<gene>
    <name evidence="7" type="ORF">DFH07DRAFT_773085</name>
</gene>
<dbReference type="AlphaFoldDB" id="A0AAD7NDZ7"/>
<evidence type="ECO:0000256" key="3">
    <source>
        <dbReference type="ARBA" id="ARBA00022840"/>
    </source>
</evidence>
<keyword evidence="5" id="KW-0812">Transmembrane</keyword>
<keyword evidence="3" id="KW-0067">ATP-binding</keyword>
<dbReference type="Pfam" id="PF21314">
    <property type="entry name" value="TM_ErbB1"/>
    <property type="match status" value="1"/>
</dbReference>
<reference evidence="7" key="1">
    <citation type="submission" date="2023-03" db="EMBL/GenBank/DDBJ databases">
        <title>Massive genome expansion in bonnet fungi (Mycena s.s.) driven by repeated elements and novel gene families across ecological guilds.</title>
        <authorList>
            <consortium name="Lawrence Berkeley National Laboratory"/>
            <person name="Harder C.B."/>
            <person name="Miyauchi S."/>
            <person name="Viragh M."/>
            <person name="Kuo A."/>
            <person name="Thoen E."/>
            <person name="Andreopoulos B."/>
            <person name="Lu D."/>
            <person name="Skrede I."/>
            <person name="Drula E."/>
            <person name="Henrissat B."/>
            <person name="Morin E."/>
            <person name="Kohler A."/>
            <person name="Barry K."/>
            <person name="LaButti K."/>
            <person name="Morin E."/>
            <person name="Salamov A."/>
            <person name="Lipzen A."/>
            <person name="Mereny Z."/>
            <person name="Hegedus B."/>
            <person name="Baldrian P."/>
            <person name="Stursova M."/>
            <person name="Weitz H."/>
            <person name="Taylor A."/>
            <person name="Grigoriev I.V."/>
            <person name="Nagy L.G."/>
            <person name="Martin F."/>
            <person name="Kauserud H."/>
        </authorList>
    </citation>
    <scope>NUCLEOTIDE SEQUENCE</scope>
    <source>
        <strain evidence="7">CBHHK188m</strain>
    </source>
</reference>
<feature type="region of interest" description="Disordered" evidence="4">
    <location>
        <begin position="217"/>
        <end position="255"/>
    </location>
</feature>
<feature type="region of interest" description="Disordered" evidence="4">
    <location>
        <begin position="15"/>
        <end position="109"/>
    </location>
</feature>
<evidence type="ECO:0000256" key="4">
    <source>
        <dbReference type="SAM" id="MobiDB-lite"/>
    </source>
</evidence>
<feature type="domain" description="Epidermal growth factor receptor-like transmembrane-juxtamembrane segment" evidence="6">
    <location>
        <begin position="160"/>
        <end position="186"/>
    </location>
</feature>
<dbReference type="Proteomes" id="UP001215280">
    <property type="component" value="Unassembled WGS sequence"/>
</dbReference>
<feature type="compositionally biased region" description="Gly residues" evidence="4">
    <location>
        <begin position="75"/>
        <end position="84"/>
    </location>
</feature>